<dbReference type="Pfam" id="PF26566">
    <property type="entry name" value="PH_40"/>
    <property type="match status" value="1"/>
</dbReference>
<evidence type="ECO:0000259" key="2">
    <source>
        <dbReference type="Pfam" id="PF26566"/>
    </source>
</evidence>
<feature type="domain" description="PH" evidence="2">
    <location>
        <begin position="3"/>
        <end position="132"/>
    </location>
</feature>
<keyword evidence="1" id="KW-0472">Membrane</keyword>
<dbReference type="Proteomes" id="UP000886191">
    <property type="component" value="Unassembled WGS sequence"/>
</dbReference>
<dbReference type="EMBL" id="DRGL01000071">
    <property type="protein sequence ID" value="HEA23072.1"/>
    <property type="molecule type" value="Genomic_DNA"/>
</dbReference>
<name>A0A831VTB6_9FLAO</name>
<sequence length="216" mass="25740">MALFFFVGVPIYLHFFREDIFSHQYREIIQITLVLLLFSNIPSIVLLINYYFENRGTKLKIDFSANSFLIEIKGFEKSYDLSDISISTYYLTKYHRPEIGWKWFWYPHHPFGYWHVRFNNGDEYYLSNLLVDFLKDPKFLPVTKYRYTTFPFMDKSNSVSAQKSEEIENTNRIEYLVQLYSGKSEQELIDLLNNKVPYQPEAIEAAKIVLSKKKVG</sequence>
<comment type="caution">
    <text evidence="3">The sequence shown here is derived from an EMBL/GenBank/DDBJ whole genome shotgun (WGS) entry which is preliminary data.</text>
</comment>
<organism evidence="3">
    <name type="scientific">Pricia antarctica</name>
    <dbReference type="NCBI Taxonomy" id="641691"/>
    <lineage>
        <taxon>Bacteria</taxon>
        <taxon>Pseudomonadati</taxon>
        <taxon>Bacteroidota</taxon>
        <taxon>Flavobacteriia</taxon>
        <taxon>Flavobacteriales</taxon>
        <taxon>Flavobacteriaceae</taxon>
        <taxon>Pricia</taxon>
    </lineage>
</organism>
<evidence type="ECO:0000313" key="3">
    <source>
        <dbReference type="EMBL" id="HEA23072.1"/>
    </source>
</evidence>
<feature type="transmembrane region" description="Helical" evidence="1">
    <location>
        <begin position="28"/>
        <end position="52"/>
    </location>
</feature>
<dbReference type="AlphaFoldDB" id="A0A831VTB6"/>
<proteinExistence type="predicted"/>
<accession>A0A831VTB6</accession>
<keyword evidence="1" id="KW-0812">Transmembrane</keyword>
<protein>
    <recommendedName>
        <fullName evidence="2">PH domain-containing protein</fullName>
    </recommendedName>
</protein>
<gene>
    <name evidence="3" type="ORF">ENH87_19440</name>
</gene>
<dbReference type="InterPro" id="IPR058916">
    <property type="entry name" value="PH_40"/>
</dbReference>
<evidence type="ECO:0000256" key="1">
    <source>
        <dbReference type="SAM" id="Phobius"/>
    </source>
</evidence>
<reference evidence="3" key="1">
    <citation type="journal article" date="2020" name="mSystems">
        <title>Genome- and Community-Level Interaction Insights into Carbon Utilization and Element Cycling Functions of Hydrothermarchaeota in Hydrothermal Sediment.</title>
        <authorList>
            <person name="Zhou Z."/>
            <person name="Liu Y."/>
            <person name="Xu W."/>
            <person name="Pan J."/>
            <person name="Luo Z.H."/>
            <person name="Li M."/>
        </authorList>
    </citation>
    <scope>NUCLEOTIDE SEQUENCE [LARGE SCALE GENOMIC DNA]</scope>
    <source>
        <strain evidence="3">HyVt-345</strain>
    </source>
</reference>
<keyword evidence="1" id="KW-1133">Transmembrane helix</keyword>